<keyword evidence="2" id="KW-1185">Reference proteome</keyword>
<sequence>MSLASLQFQLQLLILLSNAYYMIIGTLNLFKLNYLPTVNIKMNKFKNVSEELQDSKLESRKRQTRQDY</sequence>
<protein>
    <submittedName>
        <fullName evidence="1">Uncharacterized protein</fullName>
    </submittedName>
</protein>
<comment type="caution">
    <text evidence="1">The sequence shown here is derived from an EMBL/GenBank/DDBJ whole genome shotgun (WGS) entry which is preliminary data.</text>
</comment>
<dbReference type="Proteomes" id="UP000265520">
    <property type="component" value="Unassembled WGS sequence"/>
</dbReference>
<organism evidence="1 2">
    <name type="scientific">Trifolium medium</name>
    <dbReference type="NCBI Taxonomy" id="97028"/>
    <lineage>
        <taxon>Eukaryota</taxon>
        <taxon>Viridiplantae</taxon>
        <taxon>Streptophyta</taxon>
        <taxon>Embryophyta</taxon>
        <taxon>Tracheophyta</taxon>
        <taxon>Spermatophyta</taxon>
        <taxon>Magnoliopsida</taxon>
        <taxon>eudicotyledons</taxon>
        <taxon>Gunneridae</taxon>
        <taxon>Pentapetalae</taxon>
        <taxon>rosids</taxon>
        <taxon>fabids</taxon>
        <taxon>Fabales</taxon>
        <taxon>Fabaceae</taxon>
        <taxon>Papilionoideae</taxon>
        <taxon>50 kb inversion clade</taxon>
        <taxon>NPAAA clade</taxon>
        <taxon>Hologalegina</taxon>
        <taxon>IRL clade</taxon>
        <taxon>Trifolieae</taxon>
        <taxon>Trifolium</taxon>
    </lineage>
</organism>
<reference evidence="1 2" key="1">
    <citation type="journal article" date="2018" name="Front. Plant Sci.">
        <title>Red Clover (Trifolium pratense) and Zigzag Clover (T. medium) - A Picture of Genomic Similarities and Differences.</title>
        <authorList>
            <person name="Dluhosova J."/>
            <person name="Istvanek J."/>
            <person name="Nedelnik J."/>
            <person name="Repkova J."/>
        </authorList>
    </citation>
    <scope>NUCLEOTIDE SEQUENCE [LARGE SCALE GENOMIC DNA]</scope>
    <source>
        <strain evidence="2">cv. 10/8</strain>
        <tissue evidence="1">Leaf</tissue>
    </source>
</reference>
<dbReference type="AlphaFoldDB" id="A0A392R1F9"/>
<dbReference type="EMBL" id="LXQA010172155">
    <property type="protein sequence ID" value="MCI29385.1"/>
    <property type="molecule type" value="Genomic_DNA"/>
</dbReference>
<proteinExistence type="predicted"/>
<name>A0A392R1F9_9FABA</name>
<evidence type="ECO:0000313" key="2">
    <source>
        <dbReference type="Proteomes" id="UP000265520"/>
    </source>
</evidence>
<evidence type="ECO:0000313" key="1">
    <source>
        <dbReference type="EMBL" id="MCI29385.1"/>
    </source>
</evidence>
<accession>A0A392R1F9</accession>